<accession>A0A8K1CMH6</accession>
<evidence type="ECO:0000256" key="1">
    <source>
        <dbReference type="ARBA" id="ARBA00000807"/>
    </source>
</evidence>
<dbReference type="GO" id="GO:0006974">
    <property type="term" value="P:DNA damage response"/>
    <property type="evidence" value="ECO:0007669"/>
    <property type="project" value="TreeGrafter"/>
</dbReference>
<keyword evidence="8 13" id="KW-0479">Metal-binding</keyword>
<dbReference type="EMBL" id="SPLM01000036">
    <property type="protein sequence ID" value="TMW66025.1"/>
    <property type="molecule type" value="Genomic_DNA"/>
</dbReference>
<keyword evidence="4" id="KW-0533">Nickel</keyword>
<gene>
    <name evidence="15" type="ORF">Poli38472_003790</name>
</gene>
<keyword evidence="16" id="KW-1185">Reference proteome</keyword>
<evidence type="ECO:0000256" key="10">
    <source>
        <dbReference type="ARBA" id="ARBA00023211"/>
    </source>
</evidence>
<evidence type="ECO:0000256" key="7">
    <source>
        <dbReference type="ARBA" id="ARBA00022691"/>
    </source>
</evidence>
<dbReference type="EC" id="3.1.3.-" evidence="13"/>
<organism evidence="15 16">
    <name type="scientific">Pythium oligandrum</name>
    <name type="common">Mycoparasitic fungus</name>
    <dbReference type="NCBI Taxonomy" id="41045"/>
    <lineage>
        <taxon>Eukaryota</taxon>
        <taxon>Sar</taxon>
        <taxon>Stramenopiles</taxon>
        <taxon>Oomycota</taxon>
        <taxon>Peronosporomycetes</taxon>
        <taxon>Pythiales</taxon>
        <taxon>Pythiaceae</taxon>
        <taxon>Pythium</taxon>
    </lineage>
</organism>
<evidence type="ECO:0000259" key="14">
    <source>
        <dbReference type="Pfam" id="PF01937"/>
    </source>
</evidence>
<evidence type="ECO:0000256" key="12">
    <source>
        <dbReference type="ARBA" id="ARBA00048809"/>
    </source>
</evidence>
<evidence type="ECO:0000313" key="16">
    <source>
        <dbReference type="Proteomes" id="UP000794436"/>
    </source>
</evidence>
<evidence type="ECO:0000256" key="3">
    <source>
        <dbReference type="ARBA" id="ARBA00009519"/>
    </source>
</evidence>
<dbReference type="PANTHER" id="PTHR12260">
    <property type="entry name" value="DAMAGE-CONTROL PHOSPHATASE ARMT1"/>
    <property type="match status" value="1"/>
</dbReference>
<keyword evidence="9 13" id="KW-0378">Hydrolase</keyword>
<dbReference type="FunFam" id="3.40.50.10880:FF:000002">
    <property type="entry name" value="Acidic residue methyltransferase 1"/>
    <property type="match status" value="1"/>
</dbReference>
<evidence type="ECO:0000256" key="5">
    <source>
        <dbReference type="ARBA" id="ARBA00022603"/>
    </source>
</evidence>
<evidence type="ECO:0000256" key="6">
    <source>
        <dbReference type="ARBA" id="ARBA00022679"/>
    </source>
</evidence>
<evidence type="ECO:0000256" key="2">
    <source>
        <dbReference type="ARBA" id="ARBA00001326"/>
    </source>
</evidence>
<dbReference type="InterPro" id="IPR036075">
    <property type="entry name" value="ARMT-1-like_metal-bd_sf"/>
</dbReference>
<comment type="catalytic activity">
    <reaction evidence="12 13">
        <text>beta-D-fructose 6-phosphate = dihydroxyacetone + D-glyceraldehyde 3-phosphate</text>
        <dbReference type="Rhea" id="RHEA:28002"/>
        <dbReference type="ChEBI" id="CHEBI:16016"/>
        <dbReference type="ChEBI" id="CHEBI:57634"/>
        <dbReference type="ChEBI" id="CHEBI:59776"/>
    </reaction>
</comment>
<dbReference type="OrthoDB" id="541375at2759"/>
<comment type="function">
    <text evidence="11">Metal-dependent phosphatase that shows phosphatase activity against several substrates, including fructose-1-phosphate and fructose-6-phosphate. Its preference for fructose-1-phosphate, a strong glycating agent that causes DNA damage rather than a canonical yeast metabolite, suggests a damage-control function in hexose phosphate metabolism. Has also been shown to have O-methyltransferase activity that methylates glutamate residues of target proteins to form gamma-glutamyl methyl ester residues. Possibly methylates PCNA, suggesting it is involved in the DNA damage response.</text>
</comment>
<comment type="cofactor">
    <cofactor evidence="13">
        <name>Mn(2+)</name>
        <dbReference type="ChEBI" id="CHEBI:29035"/>
    </cofactor>
    <cofactor evidence="13">
        <name>Ni(2+)</name>
        <dbReference type="ChEBI" id="CHEBI:49786"/>
    </cofactor>
</comment>
<dbReference type="AlphaFoldDB" id="A0A8K1CMH6"/>
<feature type="domain" description="Damage-control phosphatase ARMT1-like metal-binding" evidence="14">
    <location>
        <begin position="32"/>
        <end position="396"/>
    </location>
</feature>
<comment type="similarity">
    <text evidence="3 13">Belongs to the damage-control phosphatase family. Sugar phosphate phosphatase III subfamily.</text>
</comment>
<keyword evidence="7" id="KW-0949">S-adenosyl-L-methionine</keyword>
<comment type="caution">
    <text evidence="15">The sequence shown here is derived from an EMBL/GenBank/DDBJ whole genome shotgun (WGS) entry which is preliminary data.</text>
</comment>
<keyword evidence="5" id="KW-0489">Methyltransferase</keyword>
<evidence type="ECO:0000256" key="8">
    <source>
        <dbReference type="ARBA" id="ARBA00022723"/>
    </source>
</evidence>
<protein>
    <recommendedName>
        <fullName evidence="13">Sugar phosphate phosphatase</fullName>
        <ecNumber evidence="13">3.1.3.-</ecNumber>
    </recommendedName>
</protein>
<dbReference type="GO" id="GO:0046872">
    <property type="term" value="F:metal ion binding"/>
    <property type="evidence" value="ECO:0007669"/>
    <property type="project" value="UniProtKB-UniRule"/>
</dbReference>
<dbReference type="Pfam" id="PF01937">
    <property type="entry name" value="ARMT1-like_dom"/>
    <property type="match status" value="1"/>
</dbReference>
<dbReference type="InterPro" id="IPR002791">
    <property type="entry name" value="ARMT1-like_metal-bd"/>
</dbReference>
<reference evidence="15" key="1">
    <citation type="submission" date="2019-03" db="EMBL/GenBank/DDBJ databases">
        <title>Long read genome sequence of the mycoparasitic Pythium oligandrum ATCC 38472 isolated from sugarbeet rhizosphere.</title>
        <authorList>
            <person name="Gaulin E."/>
        </authorList>
    </citation>
    <scope>NUCLEOTIDE SEQUENCE</scope>
    <source>
        <strain evidence="15">ATCC 38472_TT</strain>
    </source>
</reference>
<dbReference type="Gene3D" id="3.40.50.10880">
    <property type="entry name" value="Uncharacterised protein PF01937, DUF89, domain 3"/>
    <property type="match status" value="1"/>
</dbReference>
<evidence type="ECO:0000256" key="9">
    <source>
        <dbReference type="ARBA" id="ARBA00022801"/>
    </source>
</evidence>
<name>A0A8K1CMH6_PYTOL</name>
<dbReference type="SUPFAM" id="SSF111321">
    <property type="entry name" value="AF1104-like"/>
    <property type="match status" value="1"/>
</dbReference>
<evidence type="ECO:0000256" key="11">
    <source>
        <dbReference type="ARBA" id="ARBA00045980"/>
    </source>
</evidence>
<evidence type="ECO:0000313" key="15">
    <source>
        <dbReference type="EMBL" id="TMW66025.1"/>
    </source>
</evidence>
<dbReference type="GO" id="GO:0008168">
    <property type="term" value="F:methyltransferase activity"/>
    <property type="evidence" value="ECO:0007669"/>
    <property type="project" value="UniProtKB-KW"/>
</dbReference>
<comment type="domain">
    <text evidence="13">Subfamily III proteins have a conserved RTxK motif about 40-50 residues from the C-terminus; the threonine may be replaced by serine or cysteine.</text>
</comment>
<dbReference type="GO" id="GO:0005634">
    <property type="term" value="C:nucleus"/>
    <property type="evidence" value="ECO:0007669"/>
    <property type="project" value="TreeGrafter"/>
</dbReference>
<comment type="catalytic activity">
    <reaction evidence="1">
        <text>L-glutamyl-[protein] + S-adenosyl-L-methionine = [protein]-L-glutamate 5-O-methyl ester + S-adenosyl-L-homocysteine</text>
        <dbReference type="Rhea" id="RHEA:24452"/>
        <dbReference type="Rhea" id="RHEA-COMP:10208"/>
        <dbReference type="Rhea" id="RHEA-COMP:10311"/>
        <dbReference type="ChEBI" id="CHEBI:29973"/>
        <dbReference type="ChEBI" id="CHEBI:57856"/>
        <dbReference type="ChEBI" id="CHEBI:59789"/>
        <dbReference type="ChEBI" id="CHEBI:82795"/>
    </reaction>
</comment>
<dbReference type="GO" id="GO:0032259">
    <property type="term" value="P:methylation"/>
    <property type="evidence" value="ECO:0007669"/>
    <property type="project" value="UniProtKB-KW"/>
</dbReference>
<sequence>MAPTPDFVQLVHQQHLIHSDVPGTFSNDSYIDRLPGLVRDVVKRNAHRLTPEQQQRLLQLADDLVHDTKIPLPDQVPGTKGATTQHWVDVLTGHDYTWQHSPWFMSEQYMFHVMLILSGYFDAGVDPFHATKLAELAESTPWNLLQSAVTVSSLPESEKTRDGHLKRLIKLCLWGNKADGCYTKVKDTISGVDATLAVEDKYLLVDHSDDVVQFLEDIRTSKETKDICVQWVNDNCGTELLLDLALADHLLSHEWCGSVVLNVKAEPMYISDACPSDVLEHIAAMTVSERTPEVQALGARLTKYVDDKKLQITSDPFWNTSKFYWELPAELEARLKAEATLVIFKGDLNYRRLLGDRLWPATTPLTTAVPYFPTPFVSFRTLKSDPIVGVSAEQEKELDQEDPEWRFNGKRGTIMGVLRK</sequence>
<dbReference type="GO" id="GO:0016791">
    <property type="term" value="F:phosphatase activity"/>
    <property type="evidence" value="ECO:0007669"/>
    <property type="project" value="TreeGrafter"/>
</dbReference>
<dbReference type="Proteomes" id="UP000794436">
    <property type="component" value="Unassembled WGS sequence"/>
</dbReference>
<comment type="catalytic activity">
    <reaction evidence="2 13">
        <text>beta-D-fructose 1-phosphate + H2O = D-fructose + phosphate</text>
        <dbReference type="Rhea" id="RHEA:35603"/>
        <dbReference type="ChEBI" id="CHEBI:15377"/>
        <dbReference type="ChEBI" id="CHEBI:37721"/>
        <dbReference type="ChEBI" id="CHEBI:43474"/>
        <dbReference type="ChEBI" id="CHEBI:138881"/>
    </reaction>
</comment>
<evidence type="ECO:0000256" key="13">
    <source>
        <dbReference type="RuleBase" id="RU367030"/>
    </source>
</evidence>
<dbReference type="InterPro" id="IPR039763">
    <property type="entry name" value="ARMT1"/>
</dbReference>
<keyword evidence="10 13" id="KW-0464">Manganese</keyword>
<dbReference type="PANTHER" id="PTHR12260:SF6">
    <property type="entry name" value="DAMAGE-CONTROL PHOSPHATASE ARMT1"/>
    <property type="match status" value="1"/>
</dbReference>
<proteinExistence type="inferred from homology"/>
<keyword evidence="6" id="KW-0808">Transferase</keyword>
<evidence type="ECO:0000256" key="4">
    <source>
        <dbReference type="ARBA" id="ARBA00022596"/>
    </source>
</evidence>